<dbReference type="GO" id="GO:0016020">
    <property type="term" value="C:membrane"/>
    <property type="evidence" value="ECO:0007669"/>
    <property type="project" value="InterPro"/>
</dbReference>
<evidence type="ECO:0000313" key="13">
    <source>
        <dbReference type="Proteomes" id="UP001055439"/>
    </source>
</evidence>
<keyword evidence="13" id="KW-1185">Reference proteome</keyword>
<evidence type="ECO:0000256" key="6">
    <source>
        <dbReference type="ARBA" id="ARBA00023136"/>
    </source>
</evidence>
<dbReference type="GO" id="GO:0016192">
    <property type="term" value="P:vesicle-mediated transport"/>
    <property type="evidence" value="ECO:0007669"/>
    <property type="project" value="InterPro"/>
</dbReference>
<keyword evidence="5" id="KW-1133">Transmembrane helix</keyword>
<comment type="function">
    <text evidence="7">Involved in the targeting and/or fusion of transport vesicles to their target membrane.</text>
</comment>
<dbReference type="GO" id="GO:0005737">
    <property type="term" value="C:cytoplasm"/>
    <property type="evidence" value="ECO:0007669"/>
    <property type="project" value="UniProtKB-ARBA"/>
</dbReference>
<keyword evidence="3" id="KW-0812">Transmembrane</keyword>
<dbReference type="SUPFAM" id="SSF64356">
    <property type="entry name" value="SNARE-like"/>
    <property type="match status" value="2"/>
</dbReference>
<sequence length="290" mass="32594">MAEEGKEGWFIYGFVARGTVVLAEYTEYTGNFPAIAAQCLQKLPSSNKLSTYACDGHTFIFLVHNGYGIFPISIASCRDTCLIYSCAFDMTHGGSSMWFLEVACLMSEAYCVVTKDSVVKNVSIAFLDQLKADFTKRYGGGKADTATAKSLNKEFGPVIKGHMQYIIDHAEEVEKLLKVKVQVSEVKNIMLENIDKTLERGEKLNDLEAKASNLRNEAQGFKKQGTRIRKKMWLQNMKIKLVPILPNRSKEEENKRSILADLVTFATSGHLLDCHKLCSRRRKVRGFQIP</sequence>
<evidence type="ECO:0000256" key="1">
    <source>
        <dbReference type="ARBA" id="ARBA00008025"/>
    </source>
</evidence>
<dbReference type="InterPro" id="IPR011012">
    <property type="entry name" value="Longin-like_dom_sf"/>
</dbReference>
<dbReference type="InterPro" id="IPR001388">
    <property type="entry name" value="Synaptobrevin-like"/>
</dbReference>
<keyword evidence="4" id="KW-0653">Protein transport</keyword>
<dbReference type="OrthoDB" id="248747at2759"/>
<proteinExistence type="inferred from homology"/>
<evidence type="ECO:0000256" key="9">
    <source>
        <dbReference type="PROSITE-ProRule" id="PRU00290"/>
    </source>
</evidence>
<dbReference type="PANTHER" id="PTHR21136">
    <property type="entry name" value="SNARE PROTEINS"/>
    <property type="match status" value="1"/>
</dbReference>
<dbReference type="PANTHER" id="PTHR21136:SF72">
    <property type="entry name" value="VESICLE-ASSOCIATED MEMBRANE PROTEIN 724"/>
    <property type="match status" value="1"/>
</dbReference>
<protein>
    <submittedName>
        <fullName evidence="12">Vesicle-associated membrane protein</fullName>
    </submittedName>
</protein>
<dbReference type="InterPro" id="IPR010908">
    <property type="entry name" value="Longin_dom"/>
</dbReference>
<dbReference type="PROSITE" id="PS50859">
    <property type="entry name" value="LONGIN"/>
    <property type="match status" value="1"/>
</dbReference>
<organism evidence="12 13">
    <name type="scientific">Musa troglodytarum</name>
    <name type="common">fe'i banana</name>
    <dbReference type="NCBI Taxonomy" id="320322"/>
    <lineage>
        <taxon>Eukaryota</taxon>
        <taxon>Viridiplantae</taxon>
        <taxon>Streptophyta</taxon>
        <taxon>Embryophyta</taxon>
        <taxon>Tracheophyta</taxon>
        <taxon>Spermatophyta</taxon>
        <taxon>Magnoliopsida</taxon>
        <taxon>Liliopsida</taxon>
        <taxon>Zingiberales</taxon>
        <taxon>Musaceae</taxon>
        <taxon>Musa</taxon>
    </lineage>
</organism>
<dbReference type="SMART" id="SM01270">
    <property type="entry name" value="Longin"/>
    <property type="match status" value="1"/>
</dbReference>
<dbReference type="SUPFAM" id="SSF58038">
    <property type="entry name" value="SNARE fusion complex"/>
    <property type="match status" value="1"/>
</dbReference>
<dbReference type="CDD" id="cd14824">
    <property type="entry name" value="Longin"/>
    <property type="match status" value="1"/>
</dbReference>
<dbReference type="AlphaFoldDB" id="A0A9E7H774"/>
<dbReference type="InterPro" id="IPR051097">
    <property type="entry name" value="Synaptobrevin-like_transport"/>
</dbReference>
<evidence type="ECO:0000256" key="8">
    <source>
        <dbReference type="ARBA" id="ARBA00046280"/>
    </source>
</evidence>
<dbReference type="CDD" id="cd15843">
    <property type="entry name" value="R-SNARE"/>
    <property type="match status" value="1"/>
</dbReference>
<evidence type="ECO:0000256" key="2">
    <source>
        <dbReference type="ARBA" id="ARBA00022448"/>
    </source>
</evidence>
<comment type="similarity">
    <text evidence="1">Belongs to the synaptobrevin family.</text>
</comment>
<accession>A0A9E7H774</accession>
<dbReference type="Gene3D" id="3.30.450.50">
    <property type="entry name" value="Longin domain"/>
    <property type="match status" value="1"/>
</dbReference>
<feature type="domain" description="Longin" evidence="10">
    <location>
        <begin position="14"/>
        <end position="159"/>
    </location>
</feature>
<dbReference type="Proteomes" id="UP001055439">
    <property type="component" value="Chromosome 8"/>
</dbReference>
<dbReference type="Gene3D" id="1.20.5.110">
    <property type="match status" value="1"/>
</dbReference>
<name>A0A9E7H774_9LILI</name>
<evidence type="ECO:0000259" key="11">
    <source>
        <dbReference type="PROSITE" id="PS50892"/>
    </source>
</evidence>
<dbReference type="InterPro" id="IPR042855">
    <property type="entry name" value="V_SNARE_CC"/>
</dbReference>
<evidence type="ECO:0000256" key="3">
    <source>
        <dbReference type="ARBA" id="ARBA00022692"/>
    </source>
</evidence>
<evidence type="ECO:0000313" key="12">
    <source>
        <dbReference type="EMBL" id="URE28946.1"/>
    </source>
</evidence>
<keyword evidence="9" id="KW-0175">Coiled coil</keyword>
<comment type="subcellular location">
    <subcellularLocation>
        <location evidence="8">Endomembrane system</location>
        <topology evidence="8">Single-pass type IV membrane protein</topology>
    </subcellularLocation>
</comment>
<dbReference type="GO" id="GO:0015031">
    <property type="term" value="P:protein transport"/>
    <property type="evidence" value="ECO:0007669"/>
    <property type="project" value="UniProtKB-KW"/>
</dbReference>
<keyword evidence="2" id="KW-0813">Transport</keyword>
<evidence type="ECO:0000256" key="5">
    <source>
        <dbReference type="ARBA" id="ARBA00022989"/>
    </source>
</evidence>
<evidence type="ECO:0000256" key="4">
    <source>
        <dbReference type="ARBA" id="ARBA00022927"/>
    </source>
</evidence>
<dbReference type="Pfam" id="PF00957">
    <property type="entry name" value="Synaptobrevin"/>
    <property type="match status" value="1"/>
</dbReference>
<dbReference type="Pfam" id="PF13774">
    <property type="entry name" value="Longin"/>
    <property type="match status" value="1"/>
</dbReference>
<gene>
    <name evidence="12" type="ORF">MUK42_04360</name>
</gene>
<dbReference type="PRINTS" id="PR00219">
    <property type="entry name" value="SYNAPTOBREVN"/>
</dbReference>
<reference evidence="12" key="1">
    <citation type="submission" date="2022-05" db="EMBL/GenBank/DDBJ databases">
        <title>The Musa troglodytarum L. genome provides insights into the mechanism of non-climacteric behaviour and enrichment of carotenoids.</title>
        <authorList>
            <person name="Wang J."/>
        </authorList>
    </citation>
    <scope>NUCLEOTIDE SEQUENCE</scope>
    <source>
        <tissue evidence="12">Leaf</tissue>
    </source>
</reference>
<evidence type="ECO:0000256" key="7">
    <source>
        <dbReference type="ARBA" id="ARBA00037493"/>
    </source>
</evidence>
<dbReference type="GO" id="GO:0012505">
    <property type="term" value="C:endomembrane system"/>
    <property type="evidence" value="ECO:0007669"/>
    <property type="project" value="UniProtKB-SubCell"/>
</dbReference>
<evidence type="ECO:0000259" key="10">
    <source>
        <dbReference type="PROSITE" id="PS50859"/>
    </source>
</evidence>
<dbReference type="EMBL" id="CP097510">
    <property type="protein sequence ID" value="URE28946.1"/>
    <property type="molecule type" value="Genomic_DNA"/>
</dbReference>
<feature type="domain" description="V-SNARE coiled-coil homology" evidence="11">
    <location>
        <begin position="175"/>
        <end position="235"/>
    </location>
</feature>
<keyword evidence="6" id="KW-0472">Membrane</keyword>
<dbReference type="PROSITE" id="PS50892">
    <property type="entry name" value="V_SNARE"/>
    <property type="match status" value="1"/>
</dbReference>